<dbReference type="OrthoDB" id="10360845at2759"/>
<proteinExistence type="predicted"/>
<evidence type="ECO:0000256" key="1">
    <source>
        <dbReference type="SAM" id="MobiDB-lite"/>
    </source>
</evidence>
<dbReference type="EMBL" id="JAANBB010000496">
    <property type="protein sequence ID" value="KAF7541349.1"/>
    <property type="molecule type" value="Genomic_DNA"/>
</dbReference>
<keyword evidence="2" id="KW-0812">Transmembrane</keyword>
<keyword evidence="2" id="KW-0472">Membrane</keyword>
<feature type="transmembrane region" description="Helical" evidence="2">
    <location>
        <begin position="195"/>
        <end position="219"/>
    </location>
</feature>
<protein>
    <submittedName>
        <fullName evidence="3">Uncharacterized protein</fullName>
    </submittedName>
</protein>
<accession>A0A9P5H1T1</accession>
<name>A0A9P5H1T1_9HYPO</name>
<reference evidence="3" key="1">
    <citation type="submission" date="2020-03" db="EMBL/GenBank/DDBJ databases">
        <title>Draft Genome Sequence of Cylindrodendrum hubeiense.</title>
        <authorList>
            <person name="Buettner E."/>
            <person name="Kellner H."/>
        </authorList>
    </citation>
    <scope>NUCLEOTIDE SEQUENCE</scope>
    <source>
        <strain evidence="3">IHI 201604</strain>
    </source>
</reference>
<comment type="caution">
    <text evidence="3">The sequence shown here is derived from an EMBL/GenBank/DDBJ whole genome shotgun (WGS) entry which is preliminary data.</text>
</comment>
<evidence type="ECO:0000313" key="3">
    <source>
        <dbReference type="EMBL" id="KAF7541349.1"/>
    </source>
</evidence>
<sequence>MTTHQLQSPVNGNVGHTRADAQQPSKGFKDSKSDNHLCNVWPYENELGFDHINEDRPPVSVSTEVDTTAESPPIIPSPMLDALIDELISEWSEDSKPVQNHPPKEQAALPAVLGQGHLLSEELRWKALVRQANGSRASKRRYTTESSAGIILARGKNNDDDFFTLTDWLGRTRRFVDAGSRNRAKPTRTWLQQGLHLSLMMPISFFALFLMTQFVWPFYMNWVATPLTMKLPPWV</sequence>
<keyword evidence="4" id="KW-1185">Reference proteome</keyword>
<keyword evidence="2" id="KW-1133">Transmembrane helix</keyword>
<evidence type="ECO:0000313" key="4">
    <source>
        <dbReference type="Proteomes" id="UP000722485"/>
    </source>
</evidence>
<dbReference type="AlphaFoldDB" id="A0A9P5H1T1"/>
<feature type="compositionally biased region" description="Polar residues" evidence="1">
    <location>
        <begin position="1"/>
        <end position="11"/>
    </location>
</feature>
<feature type="region of interest" description="Disordered" evidence="1">
    <location>
        <begin position="1"/>
        <end position="34"/>
    </location>
</feature>
<organism evidence="3 4">
    <name type="scientific">Cylindrodendrum hubeiense</name>
    <dbReference type="NCBI Taxonomy" id="595255"/>
    <lineage>
        <taxon>Eukaryota</taxon>
        <taxon>Fungi</taxon>
        <taxon>Dikarya</taxon>
        <taxon>Ascomycota</taxon>
        <taxon>Pezizomycotina</taxon>
        <taxon>Sordariomycetes</taxon>
        <taxon>Hypocreomycetidae</taxon>
        <taxon>Hypocreales</taxon>
        <taxon>Nectriaceae</taxon>
        <taxon>Cylindrodendrum</taxon>
    </lineage>
</organism>
<dbReference type="Proteomes" id="UP000722485">
    <property type="component" value="Unassembled WGS sequence"/>
</dbReference>
<evidence type="ECO:0000256" key="2">
    <source>
        <dbReference type="SAM" id="Phobius"/>
    </source>
</evidence>
<gene>
    <name evidence="3" type="ORF">G7Z17_g11979</name>
</gene>